<sequence length="123" mass="12908">MAQSVEALFMELAVASQQGNEVADAAAAIDASAKSTGAEGEVEELAQDGSAEDVEEGQEQATAFFTTRGMLGVSSLIAGVMFAGMAVMRRRDAEAAERKSGLEAMPLIPQHPDTIDRSQYTVL</sequence>
<dbReference type="EMBL" id="HBGT01022116">
    <property type="protein sequence ID" value="CAD9427843.1"/>
    <property type="molecule type" value="Transcribed_RNA"/>
</dbReference>
<protein>
    <submittedName>
        <fullName evidence="2">Uncharacterized protein</fullName>
    </submittedName>
</protein>
<accession>A0A7S2CK82</accession>
<dbReference type="AlphaFoldDB" id="A0A7S2CK82"/>
<feature type="compositionally biased region" description="Acidic residues" evidence="1">
    <location>
        <begin position="40"/>
        <end position="58"/>
    </location>
</feature>
<proteinExistence type="predicted"/>
<organism evidence="2">
    <name type="scientific">Florenciella parvula</name>
    <dbReference type="NCBI Taxonomy" id="236787"/>
    <lineage>
        <taxon>Eukaryota</taxon>
        <taxon>Sar</taxon>
        <taxon>Stramenopiles</taxon>
        <taxon>Ochrophyta</taxon>
        <taxon>Dictyochophyceae</taxon>
        <taxon>Florenciellales</taxon>
        <taxon>Florenciella</taxon>
    </lineage>
</organism>
<evidence type="ECO:0000313" key="2">
    <source>
        <dbReference type="EMBL" id="CAD9427843.1"/>
    </source>
</evidence>
<feature type="region of interest" description="Disordered" evidence="1">
    <location>
        <begin position="32"/>
        <end position="59"/>
    </location>
</feature>
<name>A0A7S2CK82_9STRA</name>
<gene>
    <name evidence="2" type="ORF">FPAR1323_LOCUS11631</name>
</gene>
<reference evidence="2" key="1">
    <citation type="submission" date="2021-01" db="EMBL/GenBank/DDBJ databases">
        <authorList>
            <person name="Corre E."/>
            <person name="Pelletier E."/>
            <person name="Niang G."/>
            <person name="Scheremetjew M."/>
            <person name="Finn R."/>
            <person name="Kale V."/>
            <person name="Holt S."/>
            <person name="Cochrane G."/>
            <person name="Meng A."/>
            <person name="Brown T."/>
            <person name="Cohen L."/>
        </authorList>
    </citation>
    <scope>NUCLEOTIDE SEQUENCE</scope>
    <source>
        <strain evidence="2">RCC1693</strain>
    </source>
</reference>
<evidence type="ECO:0000256" key="1">
    <source>
        <dbReference type="SAM" id="MobiDB-lite"/>
    </source>
</evidence>
<feature type="region of interest" description="Disordered" evidence="1">
    <location>
        <begin position="95"/>
        <end position="123"/>
    </location>
</feature>